<dbReference type="Pfam" id="PF02629">
    <property type="entry name" value="CoA_binding"/>
    <property type="match status" value="1"/>
</dbReference>
<dbReference type="InterPro" id="IPR036388">
    <property type="entry name" value="WH-like_DNA-bd_sf"/>
</dbReference>
<dbReference type="GO" id="GO:0051775">
    <property type="term" value="P:response to redox state"/>
    <property type="evidence" value="ECO:0007669"/>
    <property type="project" value="InterPro"/>
</dbReference>
<dbReference type="InterPro" id="IPR058236">
    <property type="entry name" value="Rex_actinobacterial-type"/>
</dbReference>
<comment type="subcellular location">
    <subcellularLocation>
        <location evidence="7">Cytoplasm</location>
    </subcellularLocation>
</comment>
<dbReference type="InterPro" id="IPR003781">
    <property type="entry name" value="CoA-bd"/>
</dbReference>
<dbReference type="InterPro" id="IPR022876">
    <property type="entry name" value="Tscrpt_rep_Rex"/>
</dbReference>
<name>A0A5A7SCN0_9NOCA</name>
<reference evidence="9 10" key="1">
    <citation type="submission" date="2019-07" db="EMBL/GenBank/DDBJ databases">
        <title>Rhodococcus cavernicolus sp. nov., isolated from a cave.</title>
        <authorList>
            <person name="Lee S.D."/>
        </authorList>
    </citation>
    <scope>NUCLEOTIDE SEQUENCE [LARGE SCALE GENOMIC DNA]</scope>
    <source>
        <strain evidence="9 10">C1-24</strain>
    </source>
</reference>
<dbReference type="SMART" id="SM00881">
    <property type="entry name" value="CoA_binding"/>
    <property type="match status" value="1"/>
</dbReference>
<gene>
    <name evidence="7" type="primary">rex</name>
    <name evidence="9" type="ORF">FOY51_15415</name>
</gene>
<evidence type="ECO:0000259" key="8">
    <source>
        <dbReference type="SMART" id="SM00881"/>
    </source>
</evidence>
<evidence type="ECO:0000256" key="5">
    <source>
        <dbReference type="ARBA" id="ARBA00023125"/>
    </source>
</evidence>
<comment type="similarity">
    <text evidence="7">Belongs to the transcriptional regulatory Rex family.</text>
</comment>
<dbReference type="SUPFAM" id="SSF51735">
    <property type="entry name" value="NAD(P)-binding Rossmann-fold domains"/>
    <property type="match status" value="1"/>
</dbReference>
<keyword evidence="10" id="KW-1185">Reference proteome</keyword>
<evidence type="ECO:0000313" key="9">
    <source>
        <dbReference type="EMBL" id="KAA0022353.1"/>
    </source>
</evidence>
<protein>
    <recommendedName>
        <fullName evidence="7">Redox-sensing transcriptional repressor Rex</fullName>
    </recommendedName>
</protein>
<organism evidence="9 10">
    <name type="scientific">Antrihabitans cavernicola</name>
    <dbReference type="NCBI Taxonomy" id="2495913"/>
    <lineage>
        <taxon>Bacteria</taxon>
        <taxon>Bacillati</taxon>
        <taxon>Actinomycetota</taxon>
        <taxon>Actinomycetes</taxon>
        <taxon>Mycobacteriales</taxon>
        <taxon>Nocardiaceae</taxon>
        <taxon>Antrihabitans</taxon>
    </lineage>
</organism>
<dbReference type="InterPro" id="IPR036291">
    <property type="entry name" value="NAD(P)-bd_dom_sf"/>
</dbReference>
<dbReference type="NCBIfam" id="NF003992">
    <property type="entry name" value="PRK05472.2-1"/>
    <property type="match status" value="1"/>
</dbReference>
<dbReference type="OrthoDB" id="9784760at2"/>
<accession>A0A5A7SCN0</accession>
<keyword evidence="4 7" id="KW-0520">NAD</keyword>
<evidence type="ECO:0000313" key="10">
    <source>
        <dbReference type="Proteomes" id="UP000322244"/>
    </source>
</evidence>
<feature type="DNA-binding region" description="H-T-H motif" evidence="7">
    <location>
        <begin position="39"/>
        <end position="78"/>
    </location>
</feature>
<dbReference type="GO" id="GO:0003700">
    <property type="term" value="F:DNA-binding transcription factor activity"/>
    <property type="evidence" value="ECO:0007669"/>
    <property type="project" value="UniProtKB-UniRule"/>
</dbReference>
<dbReference type="Gene3D" id="1.10.10.10">
    <property type="entry name" value="Winged helix-like DNA-binding domain superfamily/Winged helix DNA-binding domain"/>
    <property type="match status" value="1"/>
</dbReference>
<evidence type="ECO:0000256" key="1">
    <source>
        <dbReference type="ARBA" id="ARBA00022490"/>
    </source>
</evidence>
<feature type="binding site" evidence="7">
    <location>
        <begin position="113"/>
        <end position="118"/>
    </location>
    <ligand>
        <name>NAD(+)</name>
        <dbReference type="ChEBI" id="CHEBI:57540"/>
    </ligand>
</feature>
<proteinExistence type="inferred from homology"/>
<dbReference type="Proteomes" id="UP000322244">
    <property type="component" value="Unassembled WGS sequence"/>
</dbReference>
<dbReference type="NCBIfam" id="NF003993">
    <property type="entry name" value="PRK05472.2-2"/>
    <property type="match status" value="1"/>
</dbReference>
<comment type="function">
    <text evidence="7">Modulates transcription in response to changes in cellular NADH/NAD(+) redox state.</text>
</comment>
<comment type="subunit">
    <text evidence="7">Homodimer.</text>
</comment>
<dbReference type="InterPro" id="IPR009718">
    <property type="entry name" value="Rex_DNA-bd_C_dom"/>
</dbReference>
<dbReference type="HAMAP" id="MF_01131">
    <property type="entry name" value="Rex"/>
    <property type="match status" value="1"/>
</dbReference>
<keyword evidence="1 7" id="KW-0963">Cytoplasm</keyword>
<dbReference type="PANTHER" id="PTHR35786:SF1">
    <property type="entry name" value="REDOX-SENSING TRANSCRIPTIONAL REPRESSOR REX 1"/>
    <property type="match status" value="1"/>
</dbReference>
<dbReference type="SUPFAM" id="SSF46785">
    <property type="entry name" value="Winged helix' DNA-binding domain"/>
    <property type="match status" value="1"/>
</dbReference>
<dbReference type="Pfam" id="PF06971">
    <property type="entry name" value="Put_DNA-bind_N"/>
    <property type="match status" value="1"/>
</dbReference>
<comment type="caution">
    <text evidence="9">The sequence shown here is derived from an EMBL/GenBank/DDBJ whole genome shotgun (WGS) entry which is preliminary data.</text>
</comment>
<keyword evidence="2 7" id="KW-0678">Repressor</keyword>
<keyword evidence="6 7" id="KW-0804">Transcription</keyword>
<feature type="domain" description="CoA-binding" evidence="8">
    <location>
        <begin position="102"/>
        <end position="203"/>
    </location>
</feature>
<dbReference type="PANTHER" id="PTHR35786">
    <property type="entry name" value="REDOX-SENSING TRANSCRIPTIONAL REPRESSOR REX"/>
    <property type="match status" value="1"/>
</dbReference>
<dbReference type="GO" id="GO:0045892">
    <property type="term" value="P:negative regulation of DNA-templated transcription"/>
    <property type="evidence" value="ECO:0007669"/>
    <property type="project" value="InterPro"/>
</dbReference>
<keyword evidence="5 7" id="KW-0238">DNA-binding</keyword>
<dbReference type="AlphaFoldDB" id="A0A5A7SCN0"/>
<keyword evidence="3 7" id="KW-0805">Transcription regulation</keyword>
<dbReference type="NCBIfam" id="NF003994">
    <property type="entry name" value="PRK05472.2-3"/>
    <property type="match status" value="1"/>
</dbReference>
<evidence type="ECO:0000256" key="2">
    <source>
        <dbReference type="ARBA" id="ARBA00022491"/>
    </source>
</evidence>
<dbReference type="InterPro" id="IPR036390">
    <property type="entry name" value="WH_DNA-bd_sf"/>
</dbReference>
<dbReference type="Gene3D" id="3.40.50.720">
    <property type="entry name" value="NAD(P)-binding Rossmann-like Domain"/>
    <property type="match status" value="1"/>
</dbReference>
<dbReference type="NCBIfam" id="NF003996">
    <property type="entry name" value="PRK05472.2-5"/>
    <property type="match status" value="1"/>
</dbReference>
<dbReference type="EMBL" id="VLNY01000006">
    <property type="protein sequence ID" value="KAA0022353.1"/>
    <property type="molecule type" value="Genomic_DNA"/>
</dbReference>
<sequence>MTDQHATPSAAGVDAAVTTAKSLHLARDIPQATVSRLATYLRVLTGMVDDGILIVSSEELAAAAGVGSAKLRKDLSFLGPNGVRGVGYDVARLRARIEIALGLDQGHRVILVGVGNLGRALAGYGGFGRRGFSIVGLFDTDPTLVGTAIAGIDIRDSNQLDAACAELEPTIAVLAVPDSAAQHTCDRLVAAGLRCILSFSPLMLTAPAHVEIRRVDLAVEMQMLSFSSARNAEGEAVPVPAHATSNGSVVAP</sequence>
<evidence type="ECO:0000256" key="7">
    <source>
        <dbReference type="HAMAP-Rule" id="MF_01131"/>
    </source>
</evidence>
<dbReference type="GO" id="GO:0003677">
    <property type="term" value="F:DNA binding"/>
    <property type="evidence" value="ECO:0007669"/>
    <property type="project" value="UniProtKB-UniRule"/>
</dbReference>
<evidence type="ECO:0000256" key="6">
    <source>
        <dbReference type="ARBA" id="ARBA00023163"/>
    </source>
</evidence>
<dbReference type="GO" id="GO:0005737">
    <property type="term" value="C:cytoplasm"/>
    <property type="evidence" value="ECO:0007669"/>
    <property type="project" value="UniProtKB-SubCell"/>
</dbReference>
<dbReference type="RefSeq" id="WP_149431113.1">
    <property type="nucleotide sequence ID" value="NZ_VLNY01000006.1"/>
</dbReference>
<evidence type="ECO:0000256" key="4">
    <source>
        <dbReference type="ARBA" id="ARBA00023027"/>
    </source>
</evidence>
<dbReference type="NCBIfam" id="NF003995">
    <property type="entry name" value="PRK05472.2-4"/>
    <property type="match status" value="1"/>
</dbReference>
<evidence type="ECO:0000256" key="3">
    <source>
        <dbReference type="ARBA" id="ARBA00023015"/>
    </source>
</evidence>